<sequence length="275" mass="31132">MGVKTDGLQIRDSIQTRVRKQGSGCFIQERDRSGIEGFLSMVVHLEDWDKEVHPDDKLIQIKQQIITGTVAPTGYSLRNDSTANHTGSYHRELEVREADDSNCSTIKNALEMYGTLVGHQINYDKSFLVFKPNTPRVIKDRITHNLGVSVSTKIGKYLGTFVDNRLSDPQNYKALVERVNNILAGWKAKTLSQAGRLTLIKSVLQSLNIYQMSTLAVPKKYCQQMDVVCSNFFWGFRGHKLAMHLLNRNRIFAPRDRGGLGLRHTDQVNRALVTK</sequence>
<dbReference type="OrthoDB" id="1932527at2759"/>
<dbReference type="AlphaFoldDB" id="A0A834WR43"/>
<keyword evidence="1" id="KW-0548">Nucleotidyltransferase</keyword>
<keyword evidence="2" id="KW-1185">Reference proteome</keyword>
<name>A0A834WR43_9FABA</name>
<protein>
    <submittedName>
        <fullName evidence="1">Putative RNA-directed DNA polymerase</fullName>
    </submittedName>
</protein>
<accession>A0A834WR43</accession>
<reference evidence="1" key="1">
    <citation type="submission" date="2020-09" db="EMBL/GenBank/DDBJ databases">
        <title>Genome-Enabled Discovery of Anthraquinone Biosynthesis in Senna tora.</title>
        <authorList>
            <person name="Kang S.-H."/>
            <person name="Pandey R.P."/>
            <person name="Lee C.-M."/>
            <person name="Sim J.-S."/>
            <person name="Jeong J.-T."/>
            <person name="Choi B.-S."/>
            <person name="Jung M."/>
            <person name="Ginzburg D."/>
            <person name="Zhao K."/>
            <person name="Won S.Y."/>
            <person name="Oh T.-J."/>
            <person name="Yu Y."/>
            <person name="Kim N.-H."/>
            <person name="Lee O.R."/>
            <person name="Lee T.-H."/>
            <person name="Bashyal P."/>
            <person name="Kim T.-S."/>
            <person name="Lee W.-H."/>
            <person name="Kawkins C."/>
            <person name="Kim C.-K."/>
            <person name="Kim J.S."/>
            <person name="Ahn B.O."/>
            <person name="Rhee S.Y."/>
            <person name="Sohng J.K."/>
        </authorList>
    </citation>
    <scope>NUCLEOTIDE SEQUENCE</scope>
    <source>
        <tissue evidence="1">Leaf</tissue>
    </source>
</reference>
<proteinExistence type="predicted"/>
<evidence type="ECO:0000313" key="1">
    <source>
        <dbReference type="EMBL" id="KAF7831607.1"/>
    </source>
</evidence>
<dbReference type="PANTHER" id="PTHR33116">
    <property type="entry name" value="REVERSE TRANSCRIPTASE ZINC-BINDING DOMAIN-CONTAINING PROTEIN-RELATED-RELATED"/>
    <property type="match status" value="1"/>
</dbReference>
<gene>
    <name evidence="1" type="ORF">G2W53_013940</name>
</gene>
<keyword evidence="1" id="KW-0695">RNA-directed DNA polymerase</keyword>
<keyword evidence="1" id="KW-0808">Transferase</keyword>
<dbReference type="Proteomes" id="UP000634136">
    <property type="component" value="Unassembled WGS sequence"/>
</dbReference>
<comment type="caution">
    <text evidence="1">The sequence shown here is derived from an EMBL/GenBank/DDBJ whole genome shotgun (WGS) entry which is preliminary data.</text>
</comment>
<dbReference type="EMBL" id="JAAIUW010000005">
    <property type="protein sequence ID" value="KAF7831607.1"/>
    <property type="molecule type" value="Genomic_DNA"/>
</dbReference>
<evidence type="ECO:0000313" key="2">
    <source>
        <dbReference type="Proteomes" id="UP000634136"/>
    </source>
</evidence>
<dbReference type="GO" id="GO:0003964">
    <property type="term" value="F:RNA-directed DNA polymerase activity"/>
    <property type="evidence" value="ECO:0007669"/>
    <property type="project" value="UniProtKB-KW"/>
</dbReference>
<organism evidence="1 2">
    <name type="scientific">Senna tora</name>
    <dbReference type="NCBI Taxonomy" id="362788"/>
    <lineage>
        <taxon>Eukaryota</taxon>
        <taxon>Viridiplantae</taxon>
        <taxon>Streptophyta</taxon>
        <taxon>Embryophyta</taxon>
        <taxon>Tracheophyta</taxon>
        <taxon>Spermatophyta</taxon>
        <taxon>Magnoliopsida</taxon>
        <taxon>eudicotyledons</taxon>
        <taxon>Gunneridae</taxon>
        <taxon>Pentapetalae</taxon>
        <taxon>rosids</taxon>
        <taxon>fabids</taxon>
        <taxon>Fabales</taxon>
        <taxon>Fabaceae</taxon>
        <taxon>Caesalpinioideae</taxon>
        <taxon>Cassia clade</taxon>
        <taxon>Senna</taxon>
    </lineage>
</organism>
<dbReference type="PANTHER" id="PTHR33116:SF86">
    <property type="entry name" value="REVERSE TRANSCRIPTASE DOMAIN-CONTAINING PROTEIN"/>
    <property type="match status" value="1"/>
</dbReference>